<dbReference type="PATRIC" id="fig|49338.4.peg.3874"/>
<dbReference type="RefSeq" id="WP_005817117.1">
    <property type="nucleotide sequence ID" value="NZ_LK996017.1"/>
</dbReference>
<dbReference type="AlphaFoldDB" id="A0A098B6J6"/>
<sequence>MEKVKSMSKIAADSPRKIECNTVTGRGPFDVMMSKSIEIEFKSRGQLNMAQEERFYV</sequence>
<reference evidence="1" key="1">
    <citation type="submission" date="2014-07" db="EMBL/GenBank/DDBJ databases">
        <authorList>
            <person name="Hornung V.Bastian."/>
        </authorList>
    </citation>
    <scope>NUCLEOTIDE SEQUENCE</scope>
    <source>
        <strain evidence="1">PCE-S</strain>
    </source>
</reference>
<organism evidence="1">
    <name type="scientific">Desulfitobacterium hafniense</name>
    <name type="common">Desulfitobacterium frappieri</name>
    <dbReference type="NCBI Taxonomy" id="49338"/>
    <lineage>
        <taxon>Bacteria</taxon>
        <taxon>Bacillati</taxon>
        <taxon>Bacillota</taxon>
        <taxon>Clostridia</taxon>
        <taxon>Eubacteriales</taxon>
        <taxon>Desulfitobacteriaceae</taxon>
        <taxon>Desulfitobacterium</taxon>
    </lineage>
</organism>
<proteinExistence type="predicted"/>
<name>A0A098B6J6_DESHA</name>
<accession>A0A098B6J6</accession>
<protein>
    <submittedName>
        <fullName evidence="1">Uncharacterized protein</fullName>
    </submittedName>
</protein>
<evidence type="ECO:0000313" key="1">
    <source>
        <dbReference type="EMBL" id="CDX03496.1"/>
    </source>
</evidence>
<dbReference type="EMBL" id="LK996017">
    <property type="protein sequence ID" value="CDX03496.1"/>
    <property type="molecule type" value="Genomic_DNA"/>
</dbReference>
<gene>
    <name evidence="1" type="ORF">DPCES_3610</name>
</gene>